<feature type="chain" id="PRO_5019717777" evidence="1">
    <location>
        <begin position="20"/>
        <end position="68"/>
    </location>
</feature>
<dbReference type="Proteomes" id="UP000280091">
    <property type="component" value="Unassembled WGS sequence"/>
</dbReference>
<dbReference type="RefSeq" id="WP_121366099.1">
    <property type="nucleotide sequence ID" value="NZ_RBXA01000004.1"/>
</dbReference>
<evidence type="ECO:0000256" key="1">
    <source>
        <dbReference type="SAM" id="SignalP"/>
    </source>
</evidence>
<evidence type="ECO:0000313" key="2">
    <source>
        <dbReference type="EMBL" id="RKS90418.1"/>
    </source>
</evidence>
<name>A0A495RUG2_9FLAO</name>
<reference evidence="2 3" key="1">
    <citation type="submission" date="2018-10" db="EMBL/GenBank/DDBJ databases">
        <title>Genomic Encyclopedia of Archaeal and Bacterial Type Strains, Phase II (KMG-II): from individual species to whole genera.</title>
        <authorList>
            <person name="Goeker M."/>
        </authorList>
    </citation>
    <scope>NUCLEOTIDE SEQUENCE [LARGE SCALE GENOMIC DNA]</scope>
    <source>
        <strain evidence="2 3">DSM 15094</strain>
    </source>
</reference>
<evidence type="ECO:0000313" key="3">
    <source>
        <dbReference type="Proteomes" id="UP000280091"/>
    </source>
</evidence>
<proteinExistence type="predicted"/>
<feature type="signal peptide" evidence="1">
    <location>
        <begin position="1"/>
        <end position="19"/>
    </location>
</feature>
<dbReference type="EMBL" id="RBXA01000004">
    <property type="protein sequence ID" value="RKS90418.1"/>
    <property type="molecule type" value="Genomic_DNA"/>
</dbReference>
<keyword evidence="1" id="KW-0732">Signal</keyword>
<comment type="caution">
    <text evidence="2">The sequence shown here is derived from an EMBL/GenBank/DDBJ whole genome shotgun (WGS) entry which is preliminary data.</text>
</comment>
<keyword evidence="3" id="KW-1185">Reference proteome</keyword>
<sequence>MKKIATFAAIALFTINLSAQESKPVQEKGKKESCCAKKDTKTKAMTAAEVAKCKAKCKAEGKTCKTAC</sequence>
<dbReference type="AlphaFoldDB" id="A0A495RUG2"/>
<gene>
    <name evidence="2" type="ORF">BC952_2807</name>
</gene>
<protein>
    <submittedName>
        <fullName evidence="2">Uncharacterized protein</fullName>
    </submittedName>
</protein>
<organism evidence="2 3">
    <name type="scientific">Flavobacterium limicola</name>
    <dbReference type="NCBI Taxonomy" id="180441"/>
    <lineage>
        <taxon>Bacteria</taxon>
        <taxon>Pseudomonadati</taxon>
        <taxon>Bacteroidota</taxon>
        <taxon>Flavobacteriia</taxon>
        <taxon>Flavobacteriales</taxon>
        <taxon>Flavobacteriaceae</taxon>
        <taxon>Flavobacterium</taxon>
    </lineage>
</organism>
<accession>A0A495RUG2</accession>